<proteinExistence type="predicted"/>
<dbReference type="AlphaFoldDB" id="A0A060CRE4"/>
<dbReference type="EMBL" id="KF128158">
    <property type="protein sequence ID" value="AIA95521.1"/>
    <property type="molecule type" value="Genomic_DNA"/>
</dbReference>
<reference evidence="3" key="1">
    <citation type="journal article" date="2013" name="Environ. Microbiol.">
        <title>Seasonally variable intestinal metagenomes of the red palm weevil (Rhynchophorus ferrugineus).</title>
        <authorList>
            <person name="Jia S."/>
            <person name="Zhang X."/>
            <person name="Zhang G."/>
            <person name="Yin A."/>
            <person name="Zhang S."/>
            <person name="Li F."/>
            <person name="Wang L."/>
            <person name="Zhao D."/>
            <person name="Yun Q."/>
            <person name="Tala"/>
            <person name="Wang J."/>
            <person name="Sun G."/>
            <person name="Baabdullah M."/>
            <person name="Yu X."/>
            <person name="Hu S."/>
            <person name="Al-Mssallem I.S."/>
            <person name="Yu J."/>
        </authorList>
    </citation>
    <scope>NUCLEOTIDE SEQUENCE</scope>
</reference>
<dbReference type="Gene3D" id="2.70.98.60">
    <property type="entry name" value="alpha-galactosidase from lactobacil brevis"/>
    <property type="match status" value="1"/>
</dbReference>
<dbReference type="Pfam" id="PF16875">
    <property type="entry name" value="Glyco_hydro_36N"/>
    <property type="match status" value="1"/>
</dbReference>
<accession>A0A060CRE4</accession>
<evidence type="ECO:0000259" key="2">
    <source>
        <dbReference type="Pfam" id="PF16875"/>
    </source>
</evidence>
<dbReference type="InterPro" id="IPR031704">
    <property type="entry name" value="Glyco_hydro_36_N"/>
</dbReference>
<evidence type="ECO:0000256" key="1">
    <source>
        <dbReference type="SAM" id="MobiDB-lite"/>
    </source>
</evidence>
<evidence type="ECO:0000313" key="3">
    <source>
        <dbReference type="EMBL" id="AIA95521.1"/>
    </source>
</evidence>
<feature type="domain" description="Glycosyl hydrolase family 36 N-terminal" evidence="2">
    <location>
        <begin position="6"/>
        <end position="89"/>
    </location>
</feature>
<feature type="compositionally biased region" description="Gly residues" evidence="1">
    <location>
        <begin position="90"/>
        <end position="101"/>
    </location>
</feature>
<dbReference type="InterPro" id="IPR038417">
    <property type="entry name" value="Alpga-gal_N_sf"/>
</dbReference>
<sequence>MLDNGVIEHLYAGPILCRRGAFVDPIDIEKRDSSPSWNLASGDMQPELHMFEYPSWGHGDFRTPAFVVRQGNGSRTTEFRYEGYSSEDGGLAGGGDSVLLR</sequence>
<protein>
    <submittedName>
        <fullName evidence="3">CAZy families GH36 protein</fullName>
    </submittedName>
</protein>
<name>A0A060CRE4_9LACO</name>
<feature type="region of interest" description="Disordered" evidence="1">
    <location>
        <begin position="79"/>
        <end position="101"/>
    </location>
</feature>
<organism evidence="3">
    <name type="scientific">uncultured Lactobacillus sp</name>
    <dbReference type="NCBI Taxonomy" id="153152"/>
    <lineage>
        <taxon>Bacteria</taxon>
        <taxon>Bacillati</taxon>
        <taxon>Bacillota</taxon>
        <taxon>Bacilli</taxon>
        <taxon>Lactobacillales</taxon>
        <taxon>Lactobacillaceae</taxon>
        <taxon>Lactobacillus</taxon>
        <taxon>environmental samples</taxon>
    </lineage>
</organism>